<dbReference type="InterPro" id="IPR001680">
    <property type="entry name" value="WD40_rpt"/>
</dbReference>
<feature type="non-terminal residue" evidence="8">
    <location>
        <position position="1"/>
    </location>
</feature>
<dbReference type="PANTHER" id="PTHR19877:SF13">
    <property type="entry name" value="SERINE-THREONINE KINASE RECEPTOR-ASSOCIATED PROTEIN"/>
    <property type="match status" value="1"/>
</dbReference>
<dbReference type="GO" id="GO:0003723">
    <property type="term" value="F:RNA binding"/>
    <property type="evidence" value="ECO:0007669"/>
    <property type="project" value="TreeGrafter"/>
</dbReference>
<evidence type="ECO:0000256" key="3">
    <source>
        <dbReference type="ARBA" id="ARBA00022737"/>
    </source>
</evidence>
<evidence type="ECO:0000256" key="5">
    <source>
        <dbReference type="ARBA" id="ARBA00038394"/>
    </source>
</evidence>
<gene>
    <name evidence="8" type="primary">SPOSA6832_01557</name>
</gene>
<protein>
    <recommendedName>
        <fullName evidence="6">Serine-threonine kinase receptor-associated protein</fullName>
    </recommendedName>
</protein>
<keyword evidence="3" id="KW-0677">Repeat</keyword>
<feature type="repeat" description="WD" evidence="7">
    <location>
        <begin position="71"/>
        <end position="112"/>
    </location>
</feature>
<evidence type="ECO:0000256" key="7">
    <source>
        <dbReference type="PROSITE-ProRule" id="PRU00221"/>
    </source>
</evidence>
<dbReference type="EMBL" id="CENE01000004">
    <property type="protein sequence ID" value="CEQ39983.1"/>
    <property type="molecule type" value="Genomic_DNA"/>
</dbReference>
<dbReference type="Proteomes" id="UP000243876">
    <property type="component" value="Unassembled WGS sequence"/>
</dbReference>
<evidence type="ECO:0000256" key="1">
    <source>
        <dbReference type="ARBA" id="ARBA00022574"/>
    </source>
</evidence>
<dbReference type="InterPro" id="IPR036322">
    <property type="entry name" value="WD40_repeat_dom_sf"/>
</dbReference>
<name>A0A0D6EJQ1_SPOSA</name>
<dbReference type="SUPFAM" id="SSF50978">
    <property type="entry name" value="WD40 repeat-like"/>
    <property type="match status" value="1"/>
</dbReference>
<dbReference type="InterPro" id="IPR015943">
    <property type="entry name" value="WD40/YVTN_repeat-like_dom_sf"/>
</dbReference>
<keyword evidence="4" id="KW-0508">mRNA splicing</keyword>
<dbReference type="PANTHER" id="PTHR19877">
    <property type="entry name" value="EUKARYOTIC TRANSLATION INITIATION FACTOR 3 SUBUNIT I"/>
    <property type="match status" value="1"/>
</dbReference>
<dbReference type="Gene3D" id="2.130.10.10">
    <property type="entry name" value="YVTN repeat-like/Quinoprotein amine dehydrogenase"/>
    <property type="match status" value="1"/>
</dbReference>
<dbReference type="PROSITE" id="PS50294">
    <property type="entry name" value="WD_REPEATS_REGION"/>
    <property type="match status" value="2"/>
</dbReference>
<dbReference type="PRINTS" id="PR00320">
    <property type="entry name" value="GPROTEINBRPT"/>
</dbReference>
<keyword evidence="9" id="KW-1185">Reference proteome</keyword>
<evidence type="ECO:0000313" key="9">
    <source>
        <dbReference type="Proteomes" id="UP000243876"/>
    </source>
</evidence>
<dbReference type="GO" id="GO:0032797">
    <property type="term" value="C:SMN complex"/>
    <property type="evidence" value="ECO:0007669"/>
    <property type="project" value="TreeGrafter"/>
</dbReference>
<dbReference type="InterPro" id="IPR019775">
    <property type="entry name" value="WD40_repeat_CS"/>
</dbReference>
<dbReference type="PROSITE" id="PS50082">
    <property type="entry name" value="WD_REPEATS_2"/>
    <property type="match status" value="3"/>
</dbReference>
<keyword evidence="2" id="KW-0507">mRNA processing</keyword>
<sequence length="374" mass="40485">MSPGATGTPVKSTPLVCAGHTRPVPSLHFSPLLASSSSSEDPNYLLISACKDGKPMLRDWLGDWQGTFTGDTGHKGAVWSARLSQDGALAVTASADFTAKLWDATTGHCLTTLPHSHVVRTADLSPPSSSSIRILTGGHEKRLRLWDLARAPRDGGPADPRDGVDEFRAEGGGTAHEGTVKKVLWDEQRRACVSMGEDKVVRWWDLRTLQMTHEVSFNNDPITSMEKSHDGELLAITSGKDVTFLSLDSRVLPSLLSSSRTSLTLSNFHAHSRLPYLTHTLAYAPSTASLHPLTRATFVTGSTTDEWVRVHDARSGKELEVGKGHHGPVHCVEYSPDGELYATGSEDGTVRLWQTAPKTYGLWRYNEVADGGAA</sequence>
<evidence type="ECO:0000256" key="4">
    <source>
        <dbReference type="ARBA" id="ARBA00023187"/>
    </source>
</evidence>
<comment type="similarity">
    <text evidence="5">Belongs to the WD repeat STRAP family.</text>
</comment>
<feature type="repeat" description="WD" evidence="7">
    <location>
        <begin position="173"/>
        <end position="214"/>
    </location>
</feature>
<proteinExistence type="inferred from homology"/>
<dbReference type="InterPro" id="IPR020472">
    <property type="entry name" value="WD40_PAC1"/>
</dbReference>
<dbReference type="AlphaFoldDB" id="A0A0D6EJQ1"/>
<dbReference type="OrthoDB" id="408728at2759"/>
<dbReference type="PROSITE" id="PS00678">
    <property type="entry name" value="WD_REPEATS_1"/>
    <property type="match status" value="1"/>
</dbReference>
<accession>A0A0D6EJQ1</accession>
<dbReference type="SMART" id="SM00320">
    <property type="entry name" value="WD40"/>
    <property type="match status" value="6"/>
</dbReference>
<organism evidence="8 9">
    <name type="scientific">Sporidiobolus salmonicolor</name>
    <name type="common">Yeast-like fungus</name>
    <name type="synonym">Sporobolomyces salmonicolor</name>
    <dbReference type="NCBI Taxonomy" id="5005"/>
    <lineage>
        <taxon>Eukaryota</taxon>
        <taxon>Fungi</taxon>
        <taxon>Dikarya</taxon>
        <taxon>Basidiomycota</taxon>
        <taxon>Pucciniomycotina</taxon>
        <taxon>Microbotryomycetes</taxon>
        <taxon>Sporidiobolales</taxon>
        <taxon>Sporidiobolaceae</taxon>
        <taxon>Sporobolomyces</taxon>
    </lineage>
</organism>
<reference evidence="9" key="1">
    <citation type="submission" date="2015-02" db="EMBL/GenBank/DDBJ databases">
        <authorList>
            <person name="Gon?alves P."/>
        </authorList>
    </citation>
    <scope>NUCLEOTIDE SEQUENCE [LARGE SCALE GENOMIC DNA]</scope>
</reference>
<keyword evidence="1 7" id="KW-0853">WD repeat</keyword>
<evidence type="ECO:0000313" key="8">
    <source>
        <dbReference type="EMBL" id="CEQ39983.1"/>
    </source>
</evidence>
<dbReference type="Pfam" id="PF00400">
    <property type="entry name" value="WD40"/>
    <property type="match status" value="3"/>
</dbReference>
<evidence type="ECO:0000256" key="2">
    <source>
        <dbReference type="ARBA" id="ARBA00022664"/>
    </source>
</evidence>
<dbReference type="GO" id="GO:0000387">
    <property type="term" value="P:spliceosomal snRNP assembly"/>
    <property type="evidence" value="ECO:0007669"/>
    <property type="project" value="TreeGrafter"/>
</dbReference>
<feature type="repeat" description="WD" evidence="7">
    <location>
        <begin position="322"/>
        <end position="354"/>
    </location>
</feature>
<evidence type="ECO:0000256" key="6">
    <source>
        <dbReference type="ARBA" id="ARBA00040390"/>
    </source>
</evidence>